<evidence type="ECO:0000256" key="5">
    <source>
        <dbReference type="ARBA" id="ARBA00022643"/>
    </source>
</evidence>
<dbReference type="InterPro" id="IPR002500">
    <property type="entry name" value="PAPS_reduct_dom"/>
</dbReference>
<keyword evidence="9" id="KW-0274">FAD</keyword>
<keyword evidence="8" id="KW-0547">Nucleotide-binding</keyword>
<dbReference type="GO" id="GO:0005524">
    <property type="term" value="F:ATP binding"/>
    <property type="evidence" value="ECO:0007669"/>
    <property type="project" value="UniProtKB-KW"/>
</dbReference>
<dbReference type="OrthoDB" id="270728at2759"/>
<keyword evidence="7" id="KW-0548">Nucleotidyltransferase</keyword>
<gene>
    <name evidence="15" type="ORF">Cfor_03890</name>
</gene>
<keyword evidence="5" id="KW-0288">FMN</keyword>
<evidence type="ECO:0000259" key="14">
    <source>
        <dbReference type="SMART" id="SM00852"/>
    </source>
</evidence>
<dbReference type="InterPro" id="IPR001453">
    <property type="entry name" value="MoaB/Mog_dom"/>
</dbReference>
<dbReference type="GO" id="GO:0006747">
    <property type="term" value="P:FAD biosynthetic process"/>
    <property type="evidence" value="ECO:0007669"/>
    <property type="project" value="TreeGrafter"/>
</dbReference>
<reference evidence="16" key="1">
    <citation type="submission" date="2020-01" db="EMBL/GenBank/DDBJ databases">
        <title>Draft genome sequence of the Termite Coptotermes fromosanus.</title>
        <authorList>
            <person name="Itakura S."/>
            <person name="Yosikawa Y."/>
            <person name="Umezawa K."/>
        </authorList>
    </citation>
    <scope>NUCLEOTIDE SEQUENCE [LARGE SCALE GENOMIC DNA]</scope>
</reference>
<feature type="domain" description="MoaB/Mog" evidence="14">
    <location>
        <begin position="67"/>
        <end position="243"/>
    </location>
</feature>
<evidence type="ECO:0000256" key="1">
    <source>
        <dbReference type="ARBA" id="ARBA00004726"/>
    </source>
</evidence>
<dbReference type="SMART" id="SM00852">
    <property type="entry name" value="MoCF_biosynth"/>
    <property type="match status" value="1"/>
</dbReference>
<evidence type="ECO:0000256" key="10">
    <source>
        <dbReference type="ARBA" id="ARBA00022840"/>
    </source>
</evidence>
<comment type="similarity">
    <text evidence="2">In the N-terminal section; belongs to the MoaB/Mog family.</text>
</comment>
<evidence type="ECO:0000256" key="12">
    <source>
        <dbReference type="ARBA" id="ARBA00031871"/>
    </source>
</evidence>
<accession>A0A6L2PZH1</accession>
<dbReference type="GO" id="GO:0003919">
    <property type="term" value="F:FMN adenylyltransferase activity"/>
    <property type="evidence" value="ECO:0007669"/>
    <property type="project" value="UniProtKB-EC"/>
</dbReference>
<evidence type="ECO:0000313" key="15">
    <source>
        <dbReference type="EMBL" id="GFG37634.1"/>
    </source>
</evidence>
<dbReference type="Proteomes" id="UP000502823">
    <property type="component" value="Unassembled WGS sequence"/>
</dbReference>
<protein>
    <recommendedName>
        <fullName evidence="3">FAD synthase</fullName>
        <ecNumber evidence="3">2.7.7.2</ecNumber>
    </recommendedName>
    <alternativeName>
        <fullName evidence="11">FAD pyrophosphorylase</fullName>
    </alternativeName>
    <alternativeName>
        <fullName evidence="12">FMN adenylyltransferase</fullName>
    </alternativeName>
</protein>
<sequence>MRKKTAEVDGQLTTEVQAKLLQKQEKKTVVEKATVNVTEQQFQDCEKDSSEALAKFCEMQMASHTAGIIVIGDEILKGQVVDTNSHFLCRSLHSLGVKVCKISVVGDVVDEIASEVTTFSKKYSKVFTSGGIGPTHDDVTYLGVARAFGQDVELNKELAKILLDINCVRDISDTDANPALKIAQVPQLSSLIYLKPAECCDDPAVIYPSTFPVVRVDNVYILPGIPKYFEYAVTNLEHLFKNPDGNRFYTRELFLRSEELDIVPVLNHTVDKFKDSVVFGSYPELDSNTYMTKIVLESVSNRQLEEAETYLRSKLSPGTVVDPLEEGIYRMVEEVPKKGLSVAVTAAVKILEECYDKFSPAEIFLSFNGGKDCTVLLHLATAVLRRKFPSLKEPLYVVYIQSQDPFPEVEEFIAESVKRYNLQLKIIPGPIKHALGVVLAEGPELKAVLMGTRRTDPYSEALDFFQMSDSDWPQVMRVSPLLDWSYQDVWTFLRHLSVPYCRLYDEG</sequence>
<evidence type="ECO:0000256" key="11">
    <source>
        <dbReference type="ARBA" id="ARBA00031145"/>
    </source>
</evidence>
<dbReference type="InterPro" id="IPR056596">
    <property type="entry name" value="FLAD1_M"/>
</dbReference>
<comment type="caution">
    <text evidence="15">The sequence shown here is derived from an EMBL/GenBank/DDBJ whole genome shotgun (WGS) entry which is preliminary data.</text>
</comment>
<keyword evidence="10" id="KW-0067">ATP-binding</keyword>
<dbReference type="SUPFAM" id="SSF52402">
    <property type="entry name" value="Adenine nucleotide alpha hydrolases-like"/>
    <property type="match status" value="1"/>
</dbReference>
<evidence type="ECO:0000256" key="7">
    <source>
        <dbReference type="ARBA" id="ARBA00022695"/>
    </source>
</evidence>
<evidence type="ECO:0000256" key="4">
    <source>
        <dbReference type="ARBA" id="ARBA00022630"/>
    </source>
</evidence>
<dbReference type="Pfam" id="PF24102">
    <property type="entry name" value="FLAD1_M"/>
    <property type="match status" value="1"/>
</dbReference>
<dbReference type="PANTHER" id="PTHR23293:SF9">
    <property type="entry name" value="FAD SYNTHASE"/>
    <property type="match status" value="1"/>
</dbReference>
<dbReference type="PANTHER" id="PTHR23293">
    <property type="entry name" value="FAD SYNTHETASE-RELATED FMN ADENYLYLTRANSFERASE"/>
    <property type="match status" value="1"/>
</dbReference>
<proteinExistence type="inferred from homology"/>
<dbReference type="SUPFAM" id="SSF53218">
    <property type="entry name" value="Molybdenum cofactor biosynthesis proteins"/>
    <property type="match status" value="1"/>
</dbReference>
<organism evidence="15 16">
    <name type="scientific">Coptotermes formosanus</name>
    <name type="common">Formosan subterranean termite</name>
    <dbReference type="NCBI Taxonomy" id="36987"/>
    <lineage>
        <taxon>Eukaryota</taxon>
        <taxon>Metazoa</taxon>
        <taxon>Ecdysozoa</taxon>
        <taxon>Arthropoda</taxon>
        <taxon>Hexapoda</taxon>
        <taxon>Insecta</taxon>
        <taxon>Pterygota</taxon>
        <taxon>Neoptera</taxon>
        <taxon>Polyneoptera</taxon>
        <taxon>Dictyoptera</taxon>
        <taxon>Blattodea</taxon>
        <taxon>Blattoidea</taxon>
        <taxon>Termitoidae</taxon>
        <taxon>Rhinotermitidae</taxon>
        <taxon>Coptotermes</taxon>
    </lineage>
</organism>
<dbReference type="EC" id="2.7.7.2" evidence="3"/>
<keyword evidence="16" id="KW-1185">Reference proteome</keyword>
<dbReference type="EMBL" id="BLKM01000707">
    <property type="protein sequence ID" value="GFG37634.1"/>
    <property type="molecule type" value="Genomic_DNA"/>
</dbReference>
<evidence type="ECO:0000313" key="16">
    <source>
        <dbReference type="Proteomes" id="UP000502823"/>
    </source>
</evidence>
<evidence type="ECO:0000256" key="6">
    <source>
        <dbReference type="ARBA" id="ARBA00022679"/>
    </source>
</evidence>
<dbReference type="Gene3D" id="3.40.980.10">
    <property type="entry name" value="MoaB/Mog-like domain"/>
    <property type="match status" value="1"/>
</dbReference>
<dbReference type="InterPro" id="IPR014729">
    <property type="entry name" value="Rossmann-like_a/b/a_fold"/>
</dbReference>
<dbReference type="Gene3D" id="3.40.50.620">
    <property type="entry name" value="HUPs"/>
    <property type="match status" value="1"/>
</dbReference>
<evidence type="ECO:0000256" key="13">
    <source>
        <dbReference type="ARBA" id="ARBA00049494"/>
    </source>
</evidence>
<evidence type="ECO:0000256" key="9">
    <source>
        <dbReference type="ARBA" id="ARBA00022827"/>
    </source>
</evidence>
<keyword evidence="4" id="KW-0285">Flavoprotein</keyword>
<dbReference type="CDD" id="cd00885">
    <property type="entry name" value="cinA"/>
    <property type="match status" value="1"/>
</dbReference>
<comment type="pathway">
    <text evidence="1">Cofactor biosynthesis; FAD biosynthesis; FAD from FMN: step 1/1.</text>
</comment>
<dbReference type="AlphaFoldDB" id="A0A6L2PZH1"/>
<evidence type="ECO:0000256" key="8">
    <source>
        <dbReference type="ARBA" id="ARBA00022741"/>
    </source>
</evidence>
<dbReference type="InterPro" id="IPR036425">
    <property type="entry name" value="MoaB/Mog-like_dom_sf"/>
</dbReference>
<evidence type="ECO:0000256" key="3">
    <source>
        <dbReference type="ARBA" id="ARBA00012393"/>
    </source>
</evidence>
<dbReference type="Pfam" id="PF01507">
    <property type="entry name" value="PAPS_reduct"/>
    <property type="match status" value="2"/>
</dbReference>
<keyword evidence="6" id="KW-0808">Transferase</keyword>
<dbReference type="Pfam" id="PF00994">
    <property type="entry name" value="MoCF_biosynth"/>
    <property type="match status" value="1"/>
</dbReference>
<name>A0A6L2PZH1_COPFO</name>
<evidence type="ECO:0000256" key="2">
    <source>
        <dbReference type="ARBA" id="ARBA00007589"/>
    </source>
</evidence>
<dbReference type="CDD" id="cd23948">
    <property type="entry name" value="FAD_synthase"/>
    <property type="match status" value="1"/>
</dbReference>
<comment type="catalytic activity">
    <reaction evidence="13">
        <text>FMN + ATP + H(+) = FAD + diphosphate</text>
        <dbReference type="Rhea" id="RHEA:17237"/>
        <dbReference type="ChEBI" id="CHEBI:15378"/>
        <dbReference type="ChEBI" id="CHEBI:30616"/>
        <dbReference type="ChEBI" id="CHEBI:33019"/>
        <dbReference type="ChEBI" id="CHEBI:57692"/>
        <dbReference type="ChEBI" id="CHEBI:58210"/>
        <dbReference type="EC" id="2.7.7.2"/>
    </reaction>
</comment>
<dbReference type="InParanoid" id="A0A6L2PZH1"/>